<comment type="caution">
    <text evidence="3">The sequence shown here is derived from an EMBL/GenBank/DDBJ whole genome shotgun (WGS) entry which is preliminary data.</text>
</comment>
<dbReference type="Pfam" id="PF00144">
    <property type="entry name" value="Beta-lactamase"/>
    <property type="match status" value="1"/>
</dbReference>
<evidence type="ECO:0000313" key="3">
    <source>
        <dbReference type="EMBL" id="KTD25514.1"/>
    </source>
</evidence>
<evidence type="ECO:0000256" key="1">
    <source>
        <dbReference type="SAM" id="SignalP"/>
    </source>
</evidence>
<dbReference type="InterPro" id="IPR050491">
    <property type="entry name" value="AmpC-like"/>
</dbReference>
<dbReference type="PANTHER" id="PTHR46825:SF9">
    <property type="entry name" value="BETA-LACTAMASE-RELATED DOMAIN-CONTAINING PROTEIN"/>
    <property type="match status" value="1"/>
</dbReference>
<keyword evidence="3" id="KW-0645">Protease</keyword>
<protein>
    <submittedName>
        <fullName evidence="3">Beta-lactamase</fullName>
        <ecNumber evidence="3">3.4.16.4</ecNumber>
    </submittedName>
</protein>
<organism evidence="3 4">
    <name type="scientific">Legionella maceachernii</name>
    <dbReference type="NCBI Taxonomy" id="466"/>
    <lineage>
        <taxon>Bacteria</taxon>
        <taxon>Pseudomonadati</taxon>
        <taxon>Pseudomonadota</taxon>
        <taxon>Gammaproteobacteria</taxon>
        <taxon>Legionellales</taxon>
        <taxon>Legionellaceae</taxon>
        <taxon>Legionella</taxon>
    </lineage>
</organism>
<dbReference type="PANTHER" id="PTHR46825">
    <property type="entry name" value="D-ALANYL-D-ALANINE-CARBOXYPEPTIDASE/ENDOPEPTIDASE AMPH"/>
    <property type="match status" value="1"/>
</dbReference>
<dbReference type="RefSeq" id="WP_078767299.1">
    <property type="nucleotide sequence ID" value="NZ_CAAAIB010000002.1"/>
</dbReference>
<proteinExistence type="predicted"/>
<feature type="domain" description="Beta-lactamase-related" evidence="2">
    <location>
        <begin position="40"/>
        <end position="350"/>
    </location>
</feature>
<feature type="signal peptide" evidence="1">
    <location>
        <begin position="1"/>
        <end position="26"/>
    </location>
</feature>
<name>A0A0W0VZP6_9GAMM</name>
<accession>A0A0W0VZP6</accession>
<keyword evidence="1" id="KW-0732">Signal</keyword>
<sequence length="371" mass="41025">MIKKGVRCFLIQLMLLLFLHSANGSAPTPSTLQSGLEQQIDQIVAANRKLYSIPGLALAVLQNGKPILLKGYGFADIQSQQAVGTDTLFAIGSVSKVITALGVMMLVQQGKINLDDSVLRYIPNAPQTWQGVTIRQLLSHTSGIPQHQGPYLPWNQIWQKMAQTPMQFPPGTSVKYNNFGYIVLDRAIENVSNQSLSDFFQNTIFQLLNMNQTGFPSTLFPSGLATGYQLNNGVINPNPNKKPWQQMWGSGGIVSSINDMAKLDAALSAGELLSSSSYKQMWSPTFLKNGQPAGKNDWAWALGWQVTYDHDKFVVFKNGAIRGYSSWIVRHIDDQISIIILVNTNHVPLKKIAKQIFKQVMSTQKANQSTD</sequence>
<dbReference type="PATRIC" id="fig|466.6.peg.1980"/>
<keyword evidence="4" id="KW-1185">Reference proteome</keyword>
<dbReference type="InterPro" id="IPR012338">
    <property type="entry name" value="Beta-lactam/transpept-like"/>
</dbReference>
<dbReference type="InterPro" id="IPR001466">
    <property type="entry name" value="Beta-lactam-related"/>
</dbReference>
<keyword evidence="3" id="KW-0121">Carboxypeptidase</keyword>
<evidence type="ECO:0000313" key="4">
    <source>
        <dbReference type="Proteomes" id="UP000054908"/>
    </source>
</evidence>
<dbReference type="EC" id="3.4.16.4" evidence="3"/>
<dbReference type="SUPFAM" id="SSF56601">
    <property type="entry name" value="beta-lactamase/transpeptidase-like"/>
    <property type="match status" value="1"/>
</dbReference>
<gene>
    <name evidence="3" type="ORF">Lmac_1878</name>
</gene>
<dbReference type="STRING" id="466.Lmac_1878"/>
<evidence type="ECO:0000259" key="2">
    <source>
        <dbReference type="Pfam" id="PF00144"/>
    </source>
</evidence>
<reference evidence="3 4" key="1">
    <citation type="submission" date="2015-11" db="EMBL/GenBank/DDBJ databases">
        <title>Genomic analysis of 38 Legionella species identifies large and diverse effector repertoires.</title>
        <authorList>
            <person name="Burstein D."/>
            <person name="Amaro F."/>
            <person name="Zusman T."/>
            <person name="Lifshitz Z."/>
            <person name="Cohen O."/>
            <person name="Gilbert J.A."/>
            <person name="Pupko T."/>
            <person name="Shuman H.A."/>
            <person name="Segal G."/>
        </authorList>
    </citation>
    <scope>NUCLEOTIDE SEQUENCE [LARGE SCALE GENOMIC DNA]</scope>
    <source>
        <strain evidence="3 4">PX-1-G2-E2</strain>
    </source>
</reference>
<keyword evidence="3" id="KW-0378">Hydrolase</keyword>
<dbReference type="Proteomes" id="UP000054908">
    <property type="component" value="Unassembled WGS sequence"/>
</dbReference>
<feature type="chain" id="PRO_5006915199" evidence="1">
    <location>
        <begin position="27"/>
        <end position="371"/>
    </location>
</feature>
<dbReference type="AlphaFoldDB" id="A0A0W0VZP6"/>
<dbReference type="GO" id="GO:0009002">
    <property type="term" value="F:serine-type D-Ala-D-Ala carboxypeptidase activity"/>
    <property type="evidence" value="ECO:0007669"/>
    <property type="project" value="UniProtKB-EC"/>
</dbReference>
<dbReference type="EMBL" id="LNYL01000044">
    <property type="protein sequence ID" value="KTD25514.1"/>
    <property type="molecule type" value="Genomic_DNA"/>
</dbReference>
<dbReference type="Gene3D" id="3.40.710.10">
    <property type="entry name" value="DD-peptidase/beta-lactamase superfamily"/>
    <property type="match status" value="1"/>
</dbReference>